<dbReference type="eggNOG" id="COG3884">
    <property type="taxonomic scope" value="Bacteria"/>
</dbReference>
<dbReference type="Pfam" id="PF01643">
    <property type="entry name" value="Acyl-ACP_TE"/>
    <property type="match status" value="1"/>
</dbReference>
<evidence type="ECO:0000256" key="4">
    <source>
        <dbReference type="ARBA" id="ARBA00022832"/>
    </source>
</evidence>
<dbReference type="AlphaFoldDB" id="A0A133QJL6"/>
<dbReference type="CDD" id="cd00586">
    <property type="entry name" value="4HBT"/>
    <property type="match status" value="1"/>
</dbReference>
<keyword evidence="7" id="KW-0275">Fatty acid biosynthesis</keyword>
<dbReference type="PANTHER" id="PTHR31727">
    <property type="entry name" value="OLEOYL-ACYL CARRIER PROTEIN THIOESTERASE 1, CHLOROPLASTIC"/>
    <property type="match status" value="1"/>
</dbReference>
<evidence type="ECO:0000256" key="7">
    <source>
        <dbReference type="ARBA" id="ARBA00023160"/>
    </source>
</evidence>
<organism evidence="10 11">
    <name type="scientific">Prevotella corporis</name>
    <dbReference type="NCBI Taxonomy" id="28128"/>
    <lineage>
        <taxon>Bacteria</taxon>
        <taxon>Pseudomonadati</taxon>
        <taxon>Bacteroidota</taxon>
        <taxon>Bacteroidia</taxon>
        <taxon>Bacteroidales</taxon>
        <taxon>Prevotellaceae</taxon>
        <taxon>Prevotella</taxon>
    </lineage>
</organism>
<comment type="caution">
    <text evidence="10">The sequence shown here is derived from an EMBL/GenBank/DDBJ whole genome shotgun (WGS) entry which is preliminary data.</text>
</comment>
<keyword evidence="5" id="KW-0809">Transit peptide</keyword>
<dbReference type="GO" id="GO:0016297">
    <property type="term" value="F:fatty acyl-[ACP] hydrolase activity"/>
    <property type="evidence" value="ECO:0007669"/>
    <property type="project" value="InterPro"/>
</dbReference>
<evidence type="ECO:0000313" key="10">
    <source>
        <dbReference type="EMBL" id="KXA43044.1"/>
    </source>
</evidence>
<dbReference type="SUPFAM" id="SSF54637">
    <property type="entry name" value="Thioesterase/thiol ester dehydrase-isomerase"/>
    <property type="match status" value="2"/>
</dbReference>
<dbReference type="InterPro" id="IPR049427">
    <property type="entry name" value="Acyl-ACP_TE_C"/>
</dbReference>
<keyword evidence="2" id="KW-0444">Lipid biosynthesis</keyword>
<evidence type="ECO:0000259" key="8">
    <source>
        <dbReference type="Pfam" id="PF01643"/>
    </source>
</evidence>
<dbReference type="RefSeq" id="WP_060940234.1">
    <property type="nucleotide sequence ID" value="NZ_CAMXYN010000014.1"/>
</dbReference>
<evidence type="ECO:0000256" key="6">
    <source>
        <dbReference type="ARBA" id="ARBA00023098"/>
    </source>
</evidence>
<dbReference type="STRING" id="28128.HMPREF3226_00579"/>
<comment type="similarity">
    <text evidence="1">Belongs to the acyl-ACP thioesterase family.</text>
</comment>
<dbReference type="InterPro" id="IPR045023">
    <property type="entry name" value="FATA/B"/>
</dbReference>
<protein>
    <submittedName>
        <fullName evidence="10">Acyl-ACP thioesterase</fullName>
    </submittedName>
</protein>
<keyword evidence="4" id="KW-0276">Fatty acid metabolism</keyword>
<keyword evidence="6" id="KW-0443">Lipid metabolism</keyword>
<gene>
    <name evidence="10" type="ORF">HMPREF3226_00579</name>
</gene>
<dbReference type="PATRIC" id="fig|28128.5.peg.582"/>
<evidence type="ECO:0000256" key="3">
    <source>
        <dbReference type="ARBA" id="ARBA00022801"/>
    </source>
</evidence>
<dbReference type="Proteomes" id="UP000070533">
    <property type="component" value="Unassembled WGS sequence"/>
</dbReference>
<reference evidence="11" key="1">
    <citation type="submission" date="2016-01" db="EMBL/GenBank/DDBJ databases">
        <authorList>
            <person name="Mitreva M."/>
            <person name="Pepin K.H."/>
            <person name="Mihindukulasuriya K.A."/>
            <person name="Fulton R."/>
            <person name="Fronick C."/>
            <person name="O'Laughlin M."/>
            <person name="Miner T."/>
            <person name="Herter B."/>
            <person name="Rosa B.A."/>
            <person name="Cordes M."/>
            <person name="Tomlinson C."/>
            <person name="Wollam A."/>
            <person name="Palsikar V.B."/>
            <person name="Mardis E.R."/>
            <person name="Wilson R.K."/>
        </authorList>
    </citation>
    <scope>NUCLEOTIDE SEQUENCE [LARGE SCALE GENOMIC DNA]</scope>
    <source>
        <strain evidence="11">MJR7716</strain>
    </source>
</reference>
<dbReference type="InterPro" id="IPR002864">
    <property type="entry name" value="Acyl-ACP_thioesterase_NHD"/>
</dbReference>
<dbReference type="GO" id="GO:0000036">
    <property type="term" value="F:acyl carrier activity"/>
    <property type="evidence" value="ECO:0007669"/>
    <property type="project" value="TreeGrafter"/>
</dbReference>
<proteinExistence type="inferred from homology"/>
<accession>A0A133QJL6</accession>
<dbReference type="OrthoDB" id="9801517at2"/>
<dbReference type="Pfam" id="PF20791">
    <property type="entry name" value="Acyl-ACP_TE_C"/>
    <property type="match status" value="1"/>
</dbReference>
<feature type="domain" description="Acyl-ACP thioesterase-like C-terminal" evidence="9">
    <location>
        <begin position="163"/>
        <end position="229"/>
    </location>
</feature>
<name>A0A133QJL6_9BACT</name>
<sequence>MKKFPNVGCYSYVAEPFHCDFTKRLFIGHLGNHMLNAADYHSSDRGYGMHFLNSINRTWVLSRLVIEMDELPSMYDKFNVETWVDGVIRSFTSRNFKVVGTDGRVFGYGKSIWAMIDTESRQPTEVQKVSNGIVMDYIETDYPCPIEKSSRIKIGATAPLVASIDTHYCDVDINGHINSVKYIEHVLDIWDVEWYRKHHVRRFEIAYIAEAHQGDQLKFYREKLANSDQKEYCVRITKCNSDGESEVCRSKILF</sequence>
<dbReference type="InterPro" id="IPR029069">
    <property type="entry name" value="HotDog_dom_sf"/>
</dbReference>
<dbReference type="Gene3D" id="3.10.129.10">
    <property type="entry name" value="Hotdog Thioesterase"/>
    <property type="match status" value="2"/>
</dbReference>
<dbReference type="EMBL" id="LRQG01000021">
    <property type="protein sequence ID" value="KXA43044.1"/>
    <property type="molecule type" value="Genomic_DNA"/>
</dbReference>
<evidence type="ECO:0000256" key="2">
    <source>
        <dbReference type="ARBA" id="ARBA00022516"/>
    </source>
</evidence>
<evidence type="ECO:0000313" key="11">
    <source>
        <dbReference type="Proteomes" id="UP000070533"/>
    </source>
</evidence>
<feature type="domain" description="Acyl-ACP thioesterase N-terminal hotdog" evidence="8">
    <location>
        <begin position="18"/>
        <end position="128"/>
    </location>
</feature>
<evidence type="ECO:0000259" key="9">
    <source>
        <dbReference type="Pfam" id="PF20791"/>
    </source>
</evidence>
<keyword evidence="3" id="KW-0378">Hydrolase</keyword>
<evidence type="ECO:0000256" key="1">
    <source>
        <dbReference type="ARBA" id="ARBA00006500"/>
    </source>
</evidence>
<dbReference type="PANTHER" id="PTHR31727:SF6">
    <property type="entry name" value="OLEOYL-ACYL CARRIER PROTEIN THIOESTERASE 1, CHLOROPLASTIC"/>
    <property type="match status" value="1"/>
</dbReference>
<keyword evidence="11" id="KW-1185">Reference proteome</keyword>
<evidence type="ECO:0000256" key="5">
    <source>
        <dbReference type="ARBA" id="ARBA00022946"/>
    </source>
</evidence>